<sequence length="87" mass="9902">MKPQIVVLAWAGSVDIEKAPRESSGIAATKVNLMLFTADEIKLDISSLLRILQVLEMENYKSLDLHKDLILFNLLYLVNLTNRKLNF</sequence>
<name>A0A2T1BY64_9CYAN</name>
<dbReference type="AlphaFoldDB" id="A0A2T1BY64"/>
<accession>A0A2T1BY64</accession>
<protein>
    <submittedName>
        <fullName evidence="1">Uncharacterized protein</fullName>
    </submittedName>
</protein>
<dbReference type="Proteomes" id="UP000238762">
    <property type="component" value="Unassembled WGS sequence"/>
</dbReference>
<organism evidence="1 2">
    <name type="scientific">Merismopedia glauca CCAP 1448/3</name>
    <dbReference type="NCBI Taxonomy" id="1296344"/>
    <lineage>
        <taxon>Bacteria</taxon>
        <taxon>Bacillati</taxon>
        <taxon>Cyanobacteriota</taxon>
        <taxon>Cyanophyceae</taxon>
        <taxon>Synechococcales</taxon>
        <taxon>Merismopediaceae</taxon>
        <taxon>Merismopedia</taxon>
    </lineage>
</organism>
<reference evidence="1 2" key="2">
    <citation type="submission" date="2018-03" db="EMBL/GenBank/DDBJ databases">
        <title>The ancient ancestry and fast evolution of plastids.</title>
        <authorList>
            <person name="Moore K.R."/>
            <person name="Magnabosco C."/>
            <person name="Momper L."/>
            <person name="Gold D.A."/>
            <person name="Bosak T."/>
            <person name="Fournier G.P."/>
        </authorList>
    </citation>
    <scope>NUCLEOTIDE SEQUENCE [LARGE SCALE GENOMIC DNA]</scope>
    <source>
        <strain evidence="1 2">CCAP 1448/3</strain>
    </source>
</reference>
<comment type="caution">
    <text evidence="1">The sequence shown here is derived from an EMBL/GenBank/DDBJ whole genome shotgun (WGS) entry which is preliminary data.</text>
</comment>
<gene>
    <name evidence="1" type="ORF">C7B64_20760</name>
</gene>
<evidence type="ECO:0000313" key="1">
    <source>
        <dbReference type="EMBL" id="PSB00975.1"/>
    </source>
</evidence>
<keyword evidence="2" id="KW-1185">Reference proteome</keyword>
<evidence type="ECO:0000313" key="2">
    <source>
        <dbReference type="Proteomes" id="UP000238762"/>
    </source>
</evidence>
<proteinExistence type="predicted"/>
<reference evidence="1 2" key="1">
    <citation type="submission" date="2018-02" db="EMBL/GenBank/DDBJ databases">
        <authorList>
            <person name="Cohen D.B."/>
            <person name="Kent A.D."/>
        </authorList>
    </citation>
    <scope>NUCLEOTIDE SEQUENCE [LARGE SCALE GENOMIC DNA]</scope>
    <source>
        <strain evidence="1 2">CCAP 1448/3</strain>
    </source>
</reference>
<dbReference type="EMBL" id="PVWJ01000142">
    <property type="protein sequence ID" value="PSB00975.1"/>
    <property type="molecule type" value="Genomic_DNA"/>
</dbReference>